<feature type="compositionally biased region" description="Polar residues" evidence="1">
    <location>
        <begin position="771"/>
        <end position="780"/>
    </location>
</feature>
<feature type="compositionally biased region" description="Polar residues" evidence="1">
    <location>
        <begin position="409"/>
        <end position="432"/>
    </location>
</feature>
<evidence type="ECO:0000256" key="1">
    <source>
        <dbReference type="SAM" id="MobiDB-lite"/>
    </source>
</evidence>
<reference evidence="2 3" key="1">
    <citation type="journal article" date="2004" name="Nature">
        <title>Genome evolution in yeasts.</title>
        <authorList>
            <consortium name="Genolevures"/>
            <person name="Dujon B."/>
            <person name="Sherman D."/>
            <person name="Fischer G."/>
            <person name="Durrens P."/>
            <person name="Casaregola S."/>
            <person name="Lafontaine I."/>
            <person name="de Montigny J."/>
            <person name="Marck C."/>
            <person name="Neuveglise C."/>
            <person name="Talla E."/>
            <person name="Goffard N."/>
            <person name="Frangeul L."/>
            <person name="Aigle M."/>
            <person name="Anthouard V."/>
            <person name="Babour A."/>
            <person name="Barbe V."/>
            <person name="Barnay S."/>
            <person name="Blanchin S."/>
            <person name="Beckerich J.M."/>
            <person name="Beyne E."/>
            <person name="Bleykasten C."/>
            <person name="Boisrame A."/>
            <person name="Boyer J."/>
            <person name="Cattolico L."/>
            <person name="Confanioleri F."/>
            <person name="de Daruvar A."/>
            <person name="Despons L."/>
            <person name="Fabre E."/>
            <person name="Fairhead C."/>
            <person name="Ferry-Dumazet H."/>
            <person name="Groppi A."/>
            <person name="Hantraye F."/>
            <person name="Hennequin C."/>
            <person name="Jauniaux N."/>
            <person name="Joyet P."/>
            <person name="Kachouri R."/>
            <person name="Kerrest A."/>
            <person name="Koszul R."/>
            <person name="Lemaire M."/>
            <person name="Lesur I."/>
            <person name="Ma L."/>
            <person name="Muller H."/>
            <person name="Nicaud J.M."/>
            <person name="Nikolski M."/>
            <person name="Oztas S."/>
            <person name="Ozier-Kalogeropoulos O."/>
            <person name="Pellenz S."/>
            <person name="Potier S."/>
            <person name="Richard G.F."/>
            <person name="Straub M.L."/>
            <person name="Suleau A."/>
            <person name="Swennene D."/>
            <person name="Tekaia F."/>
            <person name="Wesolowski-Louvel M."/>
            <person name="Westhof E."/>
            <person name="Wirth B."/>
            <person name="Zeniou-Meyer M."/>
            <person name="Zivanovic I."/>
            <person name="Bolotin-Fukuhara M."/>
            <person name="Thierry A."/>
            <person name="Bouchier C."/>
            <person name="Caudron B."/>
            <person name="Scarpelli C."/>
            <person name="Gaillardin C."/>
            <person name="Weissenbach J."/>
            <person name="Wincker P."/>
            <person name="Souciet J.L."/>
        </authorList>
    </citation>
    <scope>NUCLEOTIDE SEQUENCE [LARGE SCALE GENOMIC DNA]</scope>
    <source>
        <strain evidence="3">ATCC 36239 / CBS 767 / BCRC 21394 / JCM 1990 / NBRC 0083 / IGC 2968</strain>
    </source>
</reference>
<feature type="compositionally biased region" description="Basic and acidic residues" evidence="1">
    <location>
        <begin position="955"/>
        <end position="968"/>
    </location>
</feature>
<dbReference type="OrthoDB" id="9932926at2759"/>
<organism evidence="2 3">
    <name type="scientific">Debaryomyces hansenii (strain ATCC 36239 / CBS 767 / BCRC 21394 / JCM 1990 / NBRC 0083 / IGC 2968)</name>
    <name type="common">Yeast</name>
    <name type="synonym">Torulaspora hansenii</name>
    <dbReference type="NCBI Taxonomy" id="284592"/>
    <lineage>
        <taxon>Eukaryota</taxon>
        <taxon>Fungi</taxon>
        <taxon>Dikarya</taxon>
        <taxon>Ascomycota</taxon>
        <taxon>Saccharomycotina</taxon>
        <taxon>Pichiomycetes</taxon>
        <taxon>Debaryomycetaceae</taxon>
        <taxon>Debaryomyces</taxon>
    </lineage>
</organism>
<feature type="compositionally biased region" description="Basic and acidic residues" evidence="1">
    <location>
        <begin position="450"/>
        <end position="460"/>
    </location>
</feature>
<keyword evidence="3" id="KW-1185">Reference proteome</keyword>
<feature type="compositionally biased region" description="Basic and acidic residues" evidence="1">
    <location>
        <begin position="539"/>
        <end position="559"/>
    </location>
</feature>
<feature type="compositionally biased region" description="Basic and acidic residues" evidence="1">
    <location>
        <begin position="742"/>
        <end position="752"/>
    </location>
</feature>
<feature type="compositionally biased region" description="Basic and acidic residues" evidence="1">
    <location>
        <begin position="1078"/>
        <end position="1090"/>
    </location>
</feature>
<feature type="compositionally biased region" description="Basic and acidic residues" evidence="1">
    <location>
        <begin position="979"/>
        <end position="990"/>
    </location>
</feature>
<feature type="compositionally biased region" description="Polar residues" evidence="1">
    <location>
        <begin position="868"/>
        <end position="891"/>
    </location>
</feature>
<dbReference type="InParanoid" id="B5RT68"/>
<dbReference type="RefSeq" id="XP_002770163.1">
    <property type="nucleotide sequence ID" value="XM_002770117.1"/>
</dbReference>
<feature type="compositionally biased region" description="Polar residues" evidence="1">
    <location>
        <begin position="378"/>
        <end position="397"/>
    </location>
</feature>
<feature type="region of interest" description="Disordered" evidence="1">
    <location>
        <begin position="1075"/>
        <end position="1148"/>
    </location>
</feature>
<dbReference type="KEGG" id="dha:DEHA2C03146g"/>
<dbReference type="InterPro" id="IPR006993">
    <property type="entry name" value="Glut_rich_SH3-bd"/>
</dbReference>
<feature type="compositionally biased region" description="Basic and acidic residues" evidence="1">
    <location>
        <begin position="493"/>
        <end position="521"/>
    </location>
</feature>
<feature type="compositionally biased region" description="Polar residues" evidence="1">
    <location>
        <begin position="991"/>
        <end position="1008"/>
    </location>
</feature>
<dbReference type="EMBL" id="CR382135">
    <property type="protein sequence ID" value="CAR65530.1"/>
    <property type="molecule type" value="Genomic_DNA"/>
</dbReference>
<sequence length="1254" mass="136599">MDFEEQLEKAERLPTPSLVGSSIRSADDSAHNNYIHPEKSKGRKKENSQGHGILNQSIAASLDDLMREGALLGSEEDFEEVLDDSGNIKQDAKYAEEDDHETHKSHLSTLVAKEDDLDESGDVSADKVKQSGESVDKKSENGAKNEVSKADDKNNVSVKKAEENTESKKQKASAVEKKLESTPASEKKPGVSFYSQEDYSTPNLSEYQLDHQISDHKDLLTNIQSHDPLRLPNSQSDYGHDDDSYFKRPVSPSKRSSTSAVNRFNDDVTISAGATDGLHTPYFQRDSRSQSRSGASRVDRSRSRSAVAPHLARGDSYKNTNMNSPSAYELPPDLAASEIKSEDEEEEEDETQDRRSRQSKPTMGESIAAAEASKDKLPTTTPVTMQRDTSLVTTGDYTNFDVDKPEPQVQDSSNLYSMRSASSTNYLRSISRSRSRQPDKDLRASNLYNEKNDADPEELVKGGALINEDPYSTIGGLDTMVEEVLNPVSDNSEPSKNKSKPQEKLATDRDVTKKDDTKEVISTDDEEDKPNSKTLNSTIKDDKAGEIKSKDDDSTKTVDDSSSVAADGAKSNANDNQIKKSDKKDDVDVKGIEQIESSLKSKDPILDRAQSLTSDDIHGRSSEANTRFADSIISKDTETKADSKSDNGLDNAAIDQIESSIDSKDEVVEKAESLAAEDIHGKTEKSKSDASISNKKETTKKDPENSESVNTAGTGKIESSIGSKDSVAEAAETLTSKSINVETKDTKDKIVDEVVAPDTKNKNADAKETGQVKSDQSNDSTVEKINSKSIISESDESDKSTDVHASLGDATKVTEIEKEKDIEDSTVEKREPNIDSARGKKEEEEKVSKKDVDDKAIEQIESGLKASDTVTEKATSLTADDINADSTSESKSVIDDPVIEKQEVNKKDVDNKAAEQIEYSIDSNDAIAENAKSLTADDVAADSTSETKSVPNEAITEKDEVTNKKDVDDIAAEQIEYSVDSKDAITEKAKSLTSDDITADSTSETKSVPNEAVTEKDEVSGNENEDTNKNDVDDIAAEQIESSVGSNDAIAEKAKSLTADDIVADSTFETQSVAADTVAEKAKSTIDVDSSKAVTSGLDGEKDKETKSADVKDTEASKNLGAKKEDPVTASKDVAAAPATSTITDDDLSDIDVSPEELRKHLESQPVYIFTSLAGGMQIMTRTNRLTTILTANGIKFEYRDLGTDEEAKKIWRRQASGKTLPGVVRGDDYIGNWQEVDEANEEYRLREILYETL</sequence>
<dbReference type="OMA" id="ICHKCAY"/>
<dbReference type="Pfam" id="PF04908">
    <property type="entry name" value="SH3BGR"/>
    <property type="match status" value="1"/>
</dbReference>
<dbReference type="HOGENOM" id="CLU_006973_0_0_1"/>
<feature type="compositionally biased region" description="Basic and acidic residues" evidence="1">
    <location>
        <begin position="25"/>
        <end position="48"/>
    </location>
</feature>
<feature type="region of interest" description="Disordered" evidence="1">
    <location>
        <begin position="934"/>
        <end position="1035"/>
    </location>
</feature>
<dbReference type="GeneID" id="8998302"/>
<feature type="compositionally biased region" description="Basic and acidic residues" evidence="1">
    <location>
        <begin position="90"/>
        <end position="104"/>
    </location>
</feature>
<dbReference type="STRING" id="284592.B5RT68"/>
<dbReference type="FunCoup" id="B5RT68">
    <property type="interactions" value="17"/>
</dbReference>
<feature type="compositionally biased region" description="Basic and acidic residues" evidence="1">
    <location>
        <begin position="633"/>
        <end position="647"/>
    </location>
</feature>
<feature type="compositionally biased region" description="Basic and acidic residues" evidence="1">
    <location>
        <begin position="892"/>
        <end position="907"/>
    </location>
</feature>
<feature type="compositionally biased region" description="Basic and acidic residues" evidence="1">
    <location>
        <begin position="208"/>
        <end position="219"/>
    </location>
</feature>
<name>B5RT68_DEBHA</name>
<feature type="region of interest" description="Disordered" evidence="1">
    <location>
        <begin position="76"/>
        <end position="907"/>
    </location>
</feature>
<accession>B5RT68</accession>
<feature type="compositionally biased region" description="Basic and acidic residues" evidence="1">
    <location>
        <begin position="759"/>
        <end position="770"/>
    </location>
</feature>
<feature type="compositionally biased region" description="Basic and acidic residues" evidence="1">
    <location>
        <begin position="812"/>
        <end position="858"/>
    </location>
</feature>
<gene>
    <name evidence="2" type="ordered locus">DEHA2C03146g</name>
</gene>
<dbReference type="InterPro" id="IPR036249">
    <property type="entry name" value="Thioredoxin-like_sf"/>
</dbReference>
<feature type="compositionally biased region" description="Polar residues" evidence="1">
    <location>
        <begin position="317"/>
        <end position="326"/>
    </location>
</feature>
<dbReference type="Proteomes" id="UP000000599">
    <property type="component" value="Chromosome C"/>
</dbReference>
<protein>
    <submittedName>
        <fullName evidence="2">DEHA2C03146p</fullName>
    </submittedName>
</protein>
<evidence type="ECO:0000313" key="2">
    <source>
        <dbReference type="EMBL" id="CAR65530.1"/>
    </source>
</evidence>
<dbReference type="eggNOG" id="KOG1181">
    <property type="taxonomic scope" value="Eukaryota"/>
</dbReference>
<evidence type="ECO:0000313" key="3">
    <source>
        <dbReference type="Proteomes" id="UP000000599"/>
    </source>
</evidence>
<feature type="compositionally biased region" description="Basic and acidic residues" evidence="1">
    <location>
        <begin position="124"/>
        <end position="189"/>
    </location>
</feature>
<feature type="compositionally biased region" description="Basic and acidic residues" evidence="1">
    <location>
        <begin position="577"/>
        <end position="606"/>
    </location>
</feature>
<dbReference type="AlphaFoldDB" id="B5RT68"/>
<feature type="compositionally biased region" description="Polar residues" evidence="1">
    <location>
        <begin position="253"/>
        <end position="262"/>
    </location>
</feature>
<dbReference type="Gene3D" id="3.40.30.10">
    <property type="entry name" value="Glutaredoxin"/>
    <property type="match status" value="1"/>
</dbReference>
<dbReference type="VEuPathDB" id="FungiDB:DEHA2C03146g"/>
<proteinExistence type="predicted"/>
<feature type="region of interest" description="Disordered" evidence="1">
    <location>
        <begin position="1"/>
        <end position="55"/>
    </location>
</feature>
<feature type="compositionally biased region" description="Polar residues" evidence="1">
    <location>
        <begin position="193"/>
        <end position="206"/>
    </location>
</feature>
<dbReference type="SUPFAM" id="SSF52833">
    <property type="entry name" value="Thioredoxin-like"/>
    <property type="match status" value="1"/>
</dbReference>
<dbReference type="PROSITE" id="PS51354">
    <property type="entry name" value="GLUTAREDOXIN_2"/>
    <property type="match status" value="1"/>
</dbReference>
<feature type="compositionally biased region" description="Basic and acidic residues" evidence="1">
    <location>
        <begin position="1"/>
        <end position="12"/>
    </location>
</feature>
<feature type="compositionally biased region" description="Acidic residues" evidence="1">
    <location>
        <begin position="341"/>
        <end position="351"/>
    </location>
</feature>
<feature type="compositionally biased region" description="Basic and acidic residues" evidence="1">
    <location>
        <begin position="1099"/>
        <end position="1127"/>
    </location>
</feature>
<feature type="compositionally biased region" description="Basic and acidic residues" evidence="1">
    <location>
        <begin position="661"/>
        <end position="704"/>
    </location>
</feature>